<evidence type="ECO:0000313" key="16">
    <source>
        <dbReference type="EMBL" id="KAK4824413.1"/>
    </source>
</evidence>
<evidence type="ECO:0000256" key="3">
    <source>
        <dbReference type="ARBA" id="ARBA00022603"/>
    </source>
</evidence>
<keyword evidence="5" id="KW-0949">S-adenosyl-L-methionine</keyword>
<dbReference type="FunFam" id="3.40.1280.10:FF:000010">
    <property type="entry name" value="probable methyltransferase TARBP1"/>
    <property type="match status" value="1"/>
</dbReference>
<dbReference type="Pfam" id="PF00588">
    <property type="entry name" value="SpoU_methylase"/>
    <property type="match status" value="1"/>
</dbReference>
<evidence type="ECO:0000256" key="1">
    <source>
        <dbReference type="ARBA" id="ARBA00007228"/>
    </source>
</evidence>
<dbReference type="Pfam" id="PF25050">
    <property type="entry name" value="TARBP1"/>
    <property type="match status" value="1"/>
</dbReference>
<dbReference type="EC" id="2.1.1.34" evidence="10"/>
<dbReference type="InterPro" id="IPR029026">
    <property type="entry name" value="tRNA_m1G_MTases_N"/>
</dbReference>
<dbReference type="CDD" id="cd18091">
    <property type="entry name" value="SpoU-like_TRM3-like"/>
    <property type="match status" value="1"/>
</dbReference>
<evidence type="ECO:0000259" key="15">
    <source>
        <dbReference type="Pfam" id="PF25050"/>
    </source>
</evidence>
<feature type="region of interest" description="Disordered" evidence="13">
    <location>
        <begin position="1"/>
        <end position="21"/>
    </location>
</feature>
<evidence type="ECO:0000256" key="10">
    <source>
        <dbReference type="ARBA" id="ARBA00093594"/>
    </source>
</evidence>
<dbReference type="GO" id="GO:0141100">
    <property type="term" value="F:tRNA (guanine(18)-2'-O)-methyltransferase activity"/>
    <property type="evidence" value="ECO:0007669"/>
    <property type="project" value="UniProtKB-EC"/>
</dbReference>
<dbReference type="InterPro" id="IPR056921">
    <property type="entry name" value="TARBP1_dom"/>
</dbReference>
<dbReference type="InterPro" id="IPR025806">
    <property type="entry name" value="TARBP1"/>
</dbReference>
<keyword evidence="4" id="KW-0808">Transferase</keyword>
<dbReference type="InterPro" id="IPR045330">
    <property type="entry name" value="TRM3/TARBP1"/>
</dbReference>
<evidence type="ECO:0000256" key="5">
    <source>
        <dbReference type="ARBA" id="ARBA00022691"/>
    </source>
</evidence>
<feature type="region of interest" description="Disordered" evidence="13">
    <location>
        <begin position="56"/>
        <end position="158"/>
    </location>
</feature>
<evidence type="ECO:0000256" key="11">
    <source>
        <dbReference type="ARBA" id="ARBA00093636"/>
    </source>
</evidence>
<dbReference type="Proteomes" id="UP001333110">
    <property type="component" value="Unassembled WGS sequence"/>
</dbReference>
<evidence type="ECO:0000256" key="9">
    <source>
        <dbReference type="ARBA" id="ARBA00093361"/>
    </source>
</evidence>
<evidence type="ECO:0000259" key="14">
    <source>
        <dbReference type="Pfam" id="PF00588"/>
    </source>
</evidence>
<gene>
    <name evidence="16" type="ORF">QYF61_014724</name>
</gene>
<comment type="caution">
    <text evidence="16">The sequence shown here is derived from an EMBL/GenBank/DDBJ whole genome shotgun (WGS) entry which is preliminary data.</text>
</comment>
<feature type="domain" description="TARBP1" evidence="15">
    <location>
        <begin position="407"/>
        <end position="492"/>
    </location>
</feature>
<dbReference type="InterPro" id="IPR029028">
    <property type="entry name" value="Alpha/beta_knot_MTases"/>
</dbReference>
<evidence type="ECO:0000256" key="2">
    <source>
        <dbReference type="ARBA" id="ARBA00011407"/>
    </source>
</evidence>
<dbReference type="InterPro" id="IPR001537">
    <property type="entry name" value="SpoU_MeTrfase"/>
</dbReference>
<dbReference type="PANTHER" id="PTHR12029:SF11">
    <property type="entry name" value="METHYLTRANSFERASE TARBP1-RELATED"/>
    <property type="match status" value="1"/>
</dbReference>
<reference evidence="16 17" key="1">
    <citation type="journal article" date="2023" name="J. Hered.">
        <title>Chromosome-level genome of the wood stork (Mycteria americana) provides insight into avian chromosome evolution.</title>
        <authorList>
            <person name="Flamio R. Jr."/>
            <person name="Ramstad K.M."/>
        </authorList>
    </citation>
    <scope>NUCLEOTIDE SEQUENCE [LARGE SCALE GENOMIC DNA]</scope>
    <source>
        <strain evidence="16">JAX WOST 10</strain>
    </source>
</reference>
<evidence type="ECO:0000256" key="12">
    <source>
        <dbReference type="ARBA" id="ARBA00093656"/>
    </source>
</evidence>
<proteinExistence type="inferred from homology"/>
<accession>A0AAN7NAD0</accession>
<keyword evidence="6" id="KW-0694">RNA-binding</keyword>
<comment type="function">
    <text evidence="9">S-adenosyl-L-methionine-dependent 2'-O-ribose methyltransferase that catalyzes the formation of 2'-O-methylguanosine at position 18 (Gm18) in a subset of tRNA. Selectively mediates Gm18 methylation of tRNAGln-TTG/CTG and tRNASer-TGA/GCT. Gm18 modification can enhance the stability of modified tRNAs.</text>
</comment>
<dbReference type="EMBL" id="JAUNZN010000003">
    <property type="protein sequence ID" value="KAK4824413.1"/>
    <property type="molecule type" value="Genomic_DNA"/>
</dbReference>
<keyword evidence="17" id="KW-1185">Reference proteome</keyword>
<feature type="compositionally biased region" description="Low complexity" evidence="13">
    <location>
        <begin position="115"/>
        <end position="141"/>
    </location>
</feature>
<name>A0AAN7NAD0_MYCAM</name>
<dbReference type="Gene3D" id="3.40.1280.10">
    <property type="match status" value="1"/>
</dbReference>
<comment type="similarity">
    <text evidence="1">Belongs to the class IV-like SAM-binding methyltransferase superfamily. RNA methyltransferase TrmH family.</text>
</comment>
<protein>
    <recommendedName>
        <fullName evidence="11">tRNA (guanosine(18)-2'-O)-methyltransferase TARBP1</fullName>
        <ecNumber evidence="10">2.1.1.34</ecNumber>
    </recommendedName>
    <alternativeName>
        <fullName evidence="12">TAR RNA-binding protein 1</fullName>
    </alternativeName>
</protein>
<evidence type="ECO:0000256" key="4">
    <source>
        <dbReference type="ARBA" id="ARBA00022679"/>
    </source>
</evidence>
<keyword evidence="3" id="KW-0489">Methyltransferase</keyword>
<sequence>MKELHPLKLGADTQDASVRPSCAQPVRTRKGIKLCLAAKTLGTSIRIHTAVHVQACGGTRPGATPETRAFRTPSPQPSHDSHKASATYYRPGDLPVAHPRGRRRPPRRPPPASPPACRRLPSAPRRGPGAAVGRARAGRPAGPRPPPPAQARRSALSPRSMEVVLAEALLSRCGDPCALLRAVCAPLSAERAEALRLLLQRLAAGGPPPPAEAEALRRAAWEVALERCRPLLRGGEGAAAGGCGERLRLARAARGALRHCVQLCGAPLAARLARDALAELAAAGGGAGAEAAVEALVAAAPRLEEPALVARCVAAALALVREEGEGEAAAALVAGRLLPALGGNGAALRGVWEGLLGAGGPPRAGRALLALSALADALLPRGPPGSGPDARLCPRFWRVVQEGLTERDGLCRKRARYLLKRALDLSGGQRAELRCPTDGGDESSLFWWSAEKNEKLLQFWETYILVMETLEGNQIHVIKPVLPKLNSLYEHAISGEKGCWLFHPSWHMCIYKRMFESENKTLTKEGILHFLELYETKHLPNSLGFSEFVIGPLMDALSESSLYSRTPGQLMGACPPLGIKLQKFLATYLMLLPEEQKGSFLLKFIQKMTSRHWCAVPILFLSMALAYIPVCKVLGTEGLHALRDVLQCTMITHQILLRGAAQCYLLQTAMHLTDVEKVSLPEVSSFLLSLRPEESLRRDTMLWMELCRWLQVNDRCFRKPITSDLEHQETSSLCQYVRSLVGEYVKTPASERENCFMPDWFEAKLVATMILLAADVEQMRNKYSGKSNIEWIELEAFLNPLLDVLMKLGSNAYIPTLKTDKSLQLLLKLLQTRSLKCSNTQDDGVLFFIQKSLMTPVESILEFVLRRLTTNELSTVGDLDRCDLYLALIPEIVNLCLQVSWKKVPSIKNFILSLTNASICNLQQRNCEEEPKLKEQIKKVASMASLTAVCEIMDRKPEAHLESLPSVDALKRFISFSQFNEVLKKPSYIEEKSSLCEETTSQGWGKIVARYVRDQWICLRFILNSFPTLAQGYEENSEMSLSTVERSRKILESALEALTILPSDQVLPVFDCMKVLVPKLLDSAESLCIEAFDLAWKIISSLSNTQLIFWSNLKAFVQFIFDTEVLAVAASAKDKAYAKIKEIIFKLIDMSATKTGVFNVVLSHCCRSWIFPTVDERSALTNAFLNAGNYCELITEACVFGTVFRRDQRLIQDVHAFIENLGEKCAANVVTESTNRDDHYVRVCATKFLCLLDGSNALHKTFMEDIFIKLLDKDELVSRSRTRYYANSLQHRIKNRVWQTLLVLLPKLDQNFLCGTLDKVFQAGFSNNQASVKYFIEWIVILSLHKYPQFLNKFWDCFCYDEEKLKTSICTFLSVLSHFDIVLQNTSEKKPALKKALIVVLQWCFNHNFSVRLYALVALKKIWGMCRMLHVEEFEALTPVIESSLQQVENMHGTGNAKRNWQRIQDHFFFATFHPLEDYSLEASPRLLLIITIFYTLPRLSELAEDEWISLAKFHKFTDVPLPQTFQWYHSRTELLDLKPSDWSQQDMGSDSVETDSQTEWTDVQKKIIPWKNSTPSLDLEMVFQDRAAKLGKSNSRLIVVASLIDKPTNLGGLCRTSEIFGASALVVGSLHYIQDKQFQHLSVSAEQWLPLVEVKPSQLVDYLQQKKTEGYTIIGVEQTAKSFDLTEYCFPEKSLLLLGNEHEGIPANLIHHLDVCVEIPQQGIIRSLNVHVSGALLIWEYTRQQVIKQKQQK</sequence>
<feature type="domain" description="tRNA/rRNA methyltransferase SpoU type" evidence="14">
    <location>
        <begin position="1598"/>
        <end position="1739"/>
    </location>
</feature>
<evidence type="ECO:0000256" key="13">
    <source>
        <dbReference type="SAM" id="MobiDB-lite"/>
    </source>
</evidence>
<dbReference type="SUPFAM" id="SSF75217">
    <property type="entry name" value="alpha/beta knot"/>
    <property type="match status" value="1"/>
</dbReference>
<dbReference type="PANTHER" id="PTHR12029">
    <property type="entry name" value="RNA METHYLTRANSFERASE"/>
    <property type="match status" value="1"/>
</dbReference>
<dbReference type="PROSITE" id="PS51624">
    <property type="entry name" value="SAM_MT_TRMH_2"/>
    <property type="match status" value="1"/>
</dbReference>
<keyword evidence="7" id="KW-0007">Acetylation</keyword>
<evidence type="ECO:0000256" key="8">
    <source>
        <dbReference type="ARBA" id="ARBA00093266"/>
    </source>
</evidence>
<organism evidence="16 17">
    <name type="scientific">Mycteria americana</name>
    <name type="common">Wood stork</name>
    <dbReference type="NCBI Taxonomy" id="33587"/>
    <lineage>
        <taxon>Eukaryota</taxon>
        <taxon>Metazoa</taxon>
        <taxon>Chordata</taxon>
        <taxon>Craniata</taxon>
        <taxon>Vertebrata</taxon>
        <taxon>Euteleostomi</taxon>
        <taxon>Archelosauria</taxon>
        <taxon>Archosauria</taxon>
        <taxon>Dinosauria</taxon>
        <taxon>Saurischia</taxon>
        <taxon>Theropoda</taxon>
        <taxon>Coelurosauria</taxon>
        <taxon>Aves</taxon>
        <taxon>Neognathae</taxon>
        <taxon>Neoaves</taxon>
        <taxon>Aequornithes</taxon>
        <taxon>Ciconiiformes</taxon>
        <taxon>Ciconiidae</taxon>
        <taxon>Mycteria</taxon>
    </lineage>
</organism>
<dbReference type="InterPro" id="IPR044748">
    <property type="entry name" value="Trm3/TARBP1_C"/>
</dbReference>
<dbReference type="GO" id="GO:0030488">
    <property type="term" value="P:tRNA methylation"/>
    <property type="evidence" value="ECO:0007669"/>
    <property type="project" value="InterPro"/>
</dbReference>
<evidence type="ECO:0000256" key="7">
    <source>
        <dbReference type="ARBA" id="ARBA00022990"/>
    </source>
</evidence>
<dbReference type="GO" id="GO:0003723">
    <property type="term" value="F:RNA binding"/>
    <property type="evidence" value="ECO:0007669"/>
    <property type="project" value="UniProtKB-KW"/>
</dbReference>
<evidence type="ECO:0000313" key="17">
    <source>
        <dbReference type="Proteomes" id="UP001333110"/>
    </source>
</evidence>
<comment type="catalytic activity">
    <reaction evidence="8">
        <text>guanosine(18) in tRNA + S-adenosyl-L-methionine = 2'-O-methylguanosine(18) in tRNA + S-adenosyl-L-homocysteine + H(+)</text>
        <dbReference type="Rhea" id="RHEA:20077"/>
        <dbReference type="Rhea" id="RHEA-COMP:10190"/>
        <dbReference type="Rhea" id="RHEA-COMP:10192"/>
        <dbReference type="ChEBI" id="CHEBI:15378"/>
        <dbReference type="ChEBI" id="CHEBI:57856"/>
        <dbReference type="ChEBI" id="CHEBI:59789"/>
        <dbReference type="ChEBI" id="CHEBI:74269"/>
        <dbReference type="ChEBI" id="CHEBI:74445"/>
        <dbReference type="EC" id="2.1.1.34"/>
    </reaction>
    <physiologicalReaction direction="left-to-right" evidence="8">
        <dbReference type="Rhea" id="RHEA:20078"/>
    </physiologicalReaction>
</comment>
<comment type="subunit">
    <text evidence="2">Monomer and homodimer.</text>
</comment>
<evidence type="ECO:0000256" key="6">
    <source>
        <dbReference type="ARBA" id="ARBA00022884"/>
    </source>
</evidence>